<reference evidence="2" key="2">
    <citation type="journal article" date="2021" name="Mar. Drugs">
        <title>Genome Reduction and Secondary Metabolism of the Marine Sponge-Associated Cyanobacterium Leptothoe.</title>
        <authorList>
            <person name="Konstantinou D."/>
            <person name="Popin R.V."/>
            <person name="Fewer D.P."/>
            <person name="Sivonen K."/>
            <person name="Gkelis S."/>
        </authorList>
    </citation>
    <scope>NUCLEOTIDE SEQUENCE</scope>
    <source>
        <strain evidence="2">TAU-MAC 1115</strain>
    </source>
</reference>
<dbReference type="Pfam" id="PF00535">
    <property type="entry name" value="Glycos_transf_2"/>
    <property type="match status" value="1"/>
</dbReference>
<evidence type="ECO:0000313" key="2">
    <source>
        <dbReference type="EMBL" id="MBT9315528.1"/>
    </source>
</evidence>
<dbReference type="InterPro" id="IPR001173">
    <property type="entry name" value="Glyco_trans_2-like"/>
</dbReference>
<proteinExistence type="predicted"/>
<dbReference type="SUPFAM" id="SSF53448">
    <property type="entry name" value="Nucleotide-diphospho-sugar transferases"/>
    <property type="match status" value="1"/>
</dbReference>
<accession>A0A947DFB9</accession>
<dbReference type="EMBL" id="JADOES010000013">
    <property type="protein sequence ID" value="MBT9315528.1"/>
    <property type="molecule type" value="Genomic_DNA"/>
</dbReference>
<reference evidence="2" key="1">
    <citation type="submission" date="2020-11" db="EMBL/GenBank/DDBJ databases">
        <authorList>
            <person name="Konstantinou D."/>
            <person name="Gkelis S."/>
            <person name="Popin R."/>
            <person name="Fewer D."/>
            <person name="Sivonen K."/>
        </authorList>
    </citation>
    <scope>NUCLEOTIDE SEQUENCE</scope>
    <source>
        <strain evidence="2">TAU-MAC 1115</strain>
    </source>
</reference>
<sequence length="386" mass="45288">MTTTLLPTHATPQAKLKPSITIVVSSRDCFSYTQQSLDSIYKHTNVPFELVYVDAGSPKHIQKYLTRAAAKLGFTVVRSDHFLTPNQSRNLGLSQVTTDYVVFMDNDIHVSSGWLEKLWQCAQETDATVVCPLTCIGSSPLHDRIHIAGGEARIFMDVKDNQIRRRLYEKRFLANRSAKSIKHQLYRRACEFAELHCILIKRDVFDQIGYLDERLLSTQEDMDFCLTINRIGGRMFCETSSVVTYVPQAPRHWSDLAYFMLRWSDAWEVESLMHFQQKWDLDMDQYFLQRYKQLGYRRRQVFLYPLLRQLMRKNTALWLEKLTIDLERRLNQIITDRHAQLMNDTIRKFVPTRVPANRQSSIRQRLQRLIRRNASAQISPTHLMSH</sequence>
<dbReference type="AlphaFoldDB" id="A0A947DFB9"/>
<keyword evidence="3" id="KW-1185">Reference proteome</keyword>
<gene>
    <name evidence="2" type="ORF">IXB50_08830</name>
</gene>
<dbReference type="PANTHER" id="PTHR43179">
    <property type="entry name" value="RHAMNOSYLTRANSFERASE WBBL"/>
    <property type="match status" value="1"/>
</dbReference>
<dbReference type="InterPro" id="IPR029044">
    <property type="entry name" value="Nucleotide-diphossugar_trans"/>
</dbReference>
<organism evidence="2 3">
    <name type="scientific">Leptothoe spongobia TAU-MAC 1115</name>
    <dbReference type="NCBI Taxonomy" id="1967444"/>
    <lineage>
        <taxon>Bacteria</taxon>
        <taxon>Bacillati</taxon>
        <taxon>Cyanobacteriota</taxon>
        <taxon>Cyanophyceae</taxon>
        <taxon>Nodosilineales</taxon>
        <taxon>Cymatolegaceae</taxon>
        <taxon>Leptothoe</taxon>
        <taxon>Leptothoe spongobia</taxon>
    </lineage>
</organism>
<name>A0A947DFB9_9CYAN</name>
<evidence type="ECO:0000313" key="3">
    <source>
        <dbReference type="Proteomes" id="UP000717364"/>
    </source>
</evidence>
<evidence type="ECO:0000259" key="1">
    <source>
        <dbReference type="Pfam" id="PF00535"/>
    </source>
</evidence>
<dbReference type="Gene3D" id="3.90.550.10">
    <property type="entry name" value="Spore Coat Polysaccharide Biosynthesis Protein SpsA, Chain A"/>
    <property type="match status" value="1"/>
</dbReference>
<dbReference type="RefSeq" id="WP_215608599.1">
    <property type="nucleotide sequence ID" value="NZ_JADOES010000013.1"/>
</dbReference>
<dbReference type="Proteomes" id="UP000717364">
    <property type="component" value="Unassembled WGS sequence"/>
</dbReference>
<dbReference type="PANTHER" id="PTHR43179:SF7">
    <property type="entry name" value="RHAMNOSYLTRANSFERASE WBBL"/>
    <property type="match status" value="1"/>
</dbReference>
<comment type="caution">
    <text evidence="2">The sequence shown here is derived from an EMBL/GenBank/DDBJ whole genome shotgun (WGS) entry which is preliminary data.</text>
</comment>
<protein>
    <submittedName>
        <fullName evidence="2">Glycosyltransferase family 2 protein</fullName>
    </submittedName>
</protein>
<feature type="domain" description="Glycosyltransferase 2-like" evidence="1">
    <location>
        <begin position="21"/>
        <end position="144"/>
    </location>
</feature>